<comment type="caution">
    <text evidence="1">The sequence shown here is derived from an EMBL/GenBank/DDBJ whole genome shotgun (WGS) entry which is preliminary data.</text>
</comment>
<evidence type="ECO:0000313" key="2">
    <source>
        <dbReference type="Proteomes" id="UP001058074"/>
    </source>
</evidence>
<name>A0ACB5R9Y4_9CLOT</name>
<reference evidence="1" key="1">
    <citation type="journal article" date="2025" name="Int. J. Syst. Evol. Microbiol.">
        <title>Inconstantimicrobium mannanitabidum sp. nov., a novel member of the family Clostridiaceae isolated from anoxic soil under the treatment of reductive soil disinfestation.</title>
        <authorList>
            <person name="Ueki A."/>
            <person name="Tonouchi A."/>
            <person name="Honma S."/>
            <person name="Kaku N."/>
            <person name="Ueki K."/>
        </authorList>
    </citation>
    <scope>NUCLEOTIDE SEQUENCE</scope>
    <source>
        <strain evidence="1">TW13</strain>
    </source>
</reference>
<proteinExistence type="predicted"/>
<dbReference type="EMBL" id="BROD01000001">
    <property type="protein sequence ID" value="GKX65920.1"/>
    <property type="molecule type" value="Genomic_DNA"/>
</dbReference>
<gene>
    <name evidence="1" type="ORF">rsdtw13_11780</name>
</gene>
<accession>A0ACB5R9Y4</accession>
<evidence type="ECO:0000313" key="1">
    <source>
        <dbReference type="EMBL" id="GKX65920.1"/>
    </source>
</evidence>
<dbReference type="Proteomes" id="UP001058074">
    <property type="component" value="Unassembled WGS sequence"/>
</dbReference>
<sequence length="392" mass="45488">MGFFETLKEVITNKPSTLREPVFIKEFNEDNKQFSELKELLRIAPEEAKKQIEQDIKLLSYGMVGERNVAYELKSSHMPILILHDLFLEYNDLQAQIDFVVIAQRFILVIECKNLVGDISISSDGDFVRYFKGPSGKVYKKEGMYSPIVQNERHVALLEDILMKEKSFNKKGCKLIKHIVTVANPKAVINSKYASKDIKKHIIKHDQLINKLKELHEANKDGNWFPEETMYGIANDLLKYNGTYTVNYERKYGFSLTSYDDKNMDLKDDCSEQKAAIENKEIVKETELVEDVEEVGKIKIVEKLVKIDSREKVAKSEKIEESELYKELKQYRYNKSKEENNKPYFVYNNLQLEALVTAKPKTIEELKLVNGFGPVKCEKYGQDIIEIVKKNL</sequence>
<organism evidence="1 2">
    <name type="scientific">Inconstantimicrobium mannanitabidum</name>
    <dbReference type="NCBI Taxonomy" id="1604901"/>
    <lineage>
        <taxon>Bacteria</taxon>
        <taxon>Bacillati</taxon>
        <taxon>Bacillota</taxon>
        <taxon>Clostridia</taxon>
        <taxon>Eubacteriales</taxon>
        <taxon>Clostridiaceae</taxon>
        <taxon>Inconstantimicrobium</taxon>
    </lineage>
</organism>
<protein>
    <submittedName>
        <fullName evidence="1">Uncharacterized protein</fullName>
    </submittedName>
</protein>
<keyword evidence="2" id="KW-1185">Reference proteome</keyword>